<keyword evidence="3" id="KW-1185">Reference proteome</keyword>
<name>A0A8S3SHL2_MYTED</name>
<feature type="region of interest" description="Disordered" evidence="1">
    <location>
        <begin position="140"/>
        <end position="179"/>
    </location>
</feature>
<protein>
    <submittedName>
        <fullName evidence="2">Uncharacterized protein</fullName>
    </submittedName>
</protein>
<sequence length="262" mass="29459">MASNVVFQQTVNKSGETEFRVKFGRNKSLVFRKHEQFYYLDLYDNKFGKARFNGICLGLDELDFILSIRRDLDSLSSVFPAGKAAEESSHRIQQQEASSRVTTYQPTSTFAYPFPPAPLQPQAVAYKQSAAFIHPSLNAFRQPPPSPPAGSSQQIYECEEESSHRIQQQEASSRVTTHQPTSTFTYPFPPAPLQPQAVAYKLSAAFIHPSLNSSPPAGSCQQIYECEEVVPEIIIRNEDLLTDYIQQTFTPAVKDTEDQIKK</sequence>
<dbReference type="AlphaFoldDB" id="A0A8S3SHL2"/>
<gene>
    <name evidence="2" type="ORF">MEDL_33075</name>
</gene>
<feature type="compositionally biased region" description="Polar residues" evidence="1">
    <location>
        <begin position="165"/>
        <end position="179"/>
    </location>
</feature>
<dbReference type="OrthoDB" id="6188665at2759"/>
<accession>A0A8S3SHL2</accession>
<comment type="caution">
    <text evidence="2">The sequence shown here is derived from an EMBL/GenBank/DDBJ whole genome shotgun (WGS) entry which is preliminary data.</text>
</comment>
<evidence type="ECO:0000313" key="2">
    <source>
        <dbReference type="EMBL" id="CAG2219528.1"/>
    </source>
</evidence>
<reference evidence="2" key="1">
    <citation type="submission" date="2021-03" db="EMBL/GenBank/DDBJ databases">
        <authorList>
            <person name="Bekaert M."/>
        </authorList>
    </citation>
    <scope>NUCLEOTIDE SEQUENCE</scope>
</reference>
<proteinExistence type="predicted"/>
<organism evidence="2 3">
    <name type="scientific">Mytilus edulis</name>
    <name type="common">Blue mussel</name>
    <dbReference type="NCBI Taxonomy" id="6550"/>
    <lineage>
        <taxon>Eukaryota</taxon>
        <taxon>Metazoa</taxon>
        <taxon>Spiralia</taxon>
        <taxon>Lophotrochozoa</taxon>
        <taxon>Mollusca</taxon>
        <taxon>Bivalvia</taxon>
        <taxon>Autobranchia</taxon>
        <taxon>Pteriomorphia</taxon>
        <taxon>Mytilida</taxon>
        <taxon>Mytiloidea</taxon>
        <taxon>Mytilidae</taxon>
        <taxon>Mytilinae</taxon>
        <taxon>Mytilus</taxon>
    </lineage>
</organism>
<dbReference type="EMBL" id="CAJPWZ010001632">
    <property type="protein sequence ID" value="CAG2219528.1"/>
    <property type="molecule type" value="Genomic_DNA"/>
</dbReference>
<evidence type="ECO:0000256" key="1">
    <source>
        <dbReference type="SAM" id="MobiDB-lite"/>
    </source>
</evidence>
<evidence type="ECO:0000313" key="3">
    <source>
        <dbReference type="Proteomes" id="UP000683360"/>
    </source>
</evidence>
<dbReference type="Proteomes" id="UP000683360">
    <property type="component" value="Unassembled WGS sequence"/>
</dbReference>